<sequence>MYDAADNRLGAVIELLSTLKLVELNSAPFCDVEVRQKTWTD</sequence>
<dbReference type="EMBL" id="JACHLI010000074">
    <property type="protein sequence ID" value="MBB4868278.1"/>
    <property type="molecule type" value="Genomic_DNA"/>
</dbReference>
<proteinExistence type="predicted"/>
<dbReference type="Proteomes" id="UP000566995">
    <property type="component" value="Unassembled WGS sequence"/>
</dbReference>
<accession>A0A7W7KTZ1</accession>
<comment type="caution">
    <text evidence="1">The sequence shown here is derived from an EMBL/GenBank/DDBJ whole genome shotgun (WGS) entry which is preliminary data.</text>
</comment>
<evidence type="ECO:0000313" key="2">
    <source>
        <dbReference type="Proteomes" id="UP000566995"/>
    </source>
</evidence>
<protein>
    <submittedName>
        <fullName evidence="1">Uncharacterized protein</fullName>
    </submittedName>
</protein>
<reference evidence="1 2" key="1">
    <citation type="submission" date="2020-08" db="EMBL/GenBank/DDBJ databases">
        <title>Functional genomics of gut bacteria from endangered species of beetles.</title>
        <authorList>
            <person name="Carlos-Shanley C."/>
        </authorList>
    </citation>
    <scope>NUCLEOTIDE SEQUENCE [LARGE SCALE GENOMIC DNA]</scope>
    <source>
        <strain evidence="1 2">S00179</strain>
    </source>
</reference>
<organism evidence="1 2">
    <name type="scientific">Pseudomonas nitroreducens</name>
    <dbReference type="NCBI Taxonomy" id="46680"/>
    <lineage>
        <taxon>Bacteria</taxon>
        <taxon>Pseudomonadati</taxon>
        <taxon>Pseudomonadota</taxon>
        <taxon>Gammaproteobacteria</taxon>
        <taxon>Pseudomonadales</taxon>
        <taxon>Pseudomonadaceae</taxon>
        <taxon>Pseudomonas</taxon>
    </lineage>
</organism>
<evidence type="ECO:0000313" key="1">
    <source>
        <dbReference type="EMBL" id="MBB4868278.1"/>
    </source>
</evidence>
<name>A0A7W7KTZ1_PSENT</name>
<gene>
    <name evidence="1" type="ORF">HNP46_007201</name>
</gene>
<dbReference type="AlphaFoldDB" id="A0A7W7KTZ1"/>